<reference evidence="2" key="1">
    <citation type="journal article" date="2012" name="MBio">
        <title>Comparative genome analysis of Trichophyton rubrum and related dermatophytes reveals candidate genes involved in infection.</title>
        <authorList>
            <person name="Martinez D.A."/>
            <person name="Oliver B.G."/>
            <person name="Graeser Y."/>
            <person name="Goldberg J.M."/>
            <person name="Li W."/>
            <person name="Martinez-Rossi N.M."/>
            <person name="Monod M."/>
            <person name="Shelest E."/>
            <person name="Barton R.C."/>
            <person name="Birch E."/>
            <person name="Brakhage A.A."/>
            <person name="Chen Z."/>
            <person name="Gurr S.J."/>
            <person name="Heiman D."/>
            <person name="Heitman J."/>
            <person name="Kosti I."/>
            <person name="Rossi A."/>
            <person name="Saif S."/>
            <person name="Samalova M."/>
            <person name="Saunders C.W."/>
            <person name="Shea T."/>
            <person name="Summerbell R.C."/>
            <person name="Xu J."/>
            <person name="Young S."/>
            <person name="Zeng Q."/>
            <person name="Birren B.W."/>
            <person name="Cuomo C.A."/>
            <person name="White T.C."/>
        </authorList>
    </citation>
    <scope>NUCLEOTIDE SEQUENCE [LARGE SCALE GENOMIC DNA]</scope>
    <source>
        <strain evidence="2">ATCC MYA-4607 / CBS 118892</strain>
    </source>
</reference>
<sequence>MLSWQQKTNHIRERRFRFILGVRMGVYRCAMERTKIDIRQFAYIICGQWKENIYRRNDTGPPIVGPQSRIDFLRFEVVSSICWSALSRECKEENDAWLVTGTIGEFLCSGWRFV</sequence>
<dbReference type="Proteomes" id="UP000008864">
    <property type="component" value="Unassembled WGS sequence"/>
</dbReference>
<organism evidence="1 2">
    <name type="scientific">Trichophyton rubrum (strain ATCC MYA-4607 / CBS 118892)</name>
    <name type="common">Athlete's foot fungus</name>
    <dbReference type="NCBI Taxonomy" id="559305"/>
    <lineage>
        <taxon>Eukaryota</taxon>
        <taxon>Fungi</taxon>
        <taxon>Dikarya</taxon>
        <taxon>Ascomycota</taxon>
        <taxon>Pezizomycotina</taxon>
        <taxon>Eurotiomycetes</taxon>
        <taxon>Eurotiomycetidae</taxon>
        <taxon>Onygenales</taxon>
        <taxon>Arthrodermataceae</taxon>
        <taxon>Trichophyton</taxon>
    </lineage>
</organism>
<keyword evidence="2" id="KW-1185">Reference proteome</keyword>
<dbReference type="InParanoid" id="A0A080WGJ7"/>
<proteinExistence type="predicted"/>
<accession>A0A080WGJ7</accession>
<dbReference type="AlphaFoldDB" id="A0A080WGJ7"/>
<dbReference type="GeneID" id="71777016"/>
<name>A0A080WGJ7_TRIRC</name>
<protein>
    <submittedName>
        <fullName evidence="1">Uncharacterized protein</fullName>
    </submittedName>
</protein>
<evidence type="ECO:0000313" key="2">
    <source>
        <dbReference type="Proteomes" id="UP000008864"/>
    </source>
</evidence>
<gene>
    <name evidence="1" type="ORF">TERG_11597</name>
</gene>
<evidence type="ECO:0000313" key="1">
    <source>
        <dbReference type="EMBL" id="KFL60299.1"/>
    </source>
</evidence>
<dbReference type="EMBL" id="GG700648">
    <property type="protein sequence ID" value="KFL60299.1"/>
    <property type="molecule type" value="Genomic_DNA"/>
</dbReference>
<dbReference type="RefSeq" id="XP_047605163.1">
    <property type="nucleotide sequence ID" value="XM_047750687.1"/>
</dbReference>
<dbReference type="VEuPathDB" id="FungiDB:TERG_11597"/>
<dbReference type="HOGENOM" id="CLU_2122823_0_0_1"/>